<comment type="cofactor">
    <cofactor evidence="9">
        <name>Mg(2+)</name>
        <dbReference type="ChEBI" id="CHEBI:18420"/>
    </cofactor>
    <text evidence="9">Binds 1 Mg(2+) ion per subunit.</text>
</comment>
<keyword evidence="4 9" id="KW-0460">Magnesium</keyword>
<evidence type="ECO:0000256" key="8">
    <source>
        <dbReference type="ARBA" id="ARBA00047883"/>
    </source>
</evidence>
<comment type="pathway">
    <text evidence="1 9 11">Cofactor biosynthesis; thiamine diphosphate biosynthesis; thiamine phosphate from 4-amino-2-methyl-5-diphosphomethylpyrimidine and 4-methyl-5-(2-phosphoethyl)-thiazole: step 1/1.</text>
</comment>
<feature type="domain" description="Thiamine phosphate synthase/TenI" evidence="12">
    <location>
        <begin position="206"/>
        <end position="402"/>
    </location>
</feature>
<dbReference type="PANTHER" id="PTHR20857:SF15">
    <property type="entry name" value="THIAMINE-PHOSPHATE SYNTHASE"/>
    <property type="match status" value="1"/>
</dbReference>
<comment type="caution">
    <text evidence="9">Lacks conserved residue(s) required for the propagation of feature annotation.</text>
</comment>
<dbReference type="InterPro" id="IPR036206">
    <property type="entry name" value="ThiamineP_synth_sf"/>
</dbReference>
<evidence type="ECO:0000256" key="1">
    <source>
        <dbReference type="ARBA" id="ARBA00005165"/>
    </source>
</evidence>
<dbReference type="EC" id="2.5.1.3" evidence="9"/>
<gene>
    <name evidence="9 13" type="primary">thiE</name>
    <name evidence="13" type="ORF">MRL64_00190</name>
</gene>
<dbReference type="FunFam" id="3.20.20.70:FF:000064">
    <property type="entry name" value="Thiamine-phosphate synthase"/>
    <property type="match status" value="1"/>
</dbReference>
<dbReference type="PANTHER" id="PTHR20857">
    <property type="entry name" value="THIAMINE-PHOSPHATE PYROPHOSPHORYLASE"/>
    <property type="match status" value="1"/>
</dbReference>
<evidence type="ECO:0000256" key="2">
    <source>
        <dbReference type="ARBA" id="ARBA00022679"/>
    </source>
</evidence>
<comment type="similarity">
    <text evidence="9 10">Belongs to the thiamine-phosphate synthase family.</text>
</comment>
<evidence type="ECO:0000256" key="6">
    <source>
        <dbReference type="ARBA" id="ARBA00047334"/>
    </source>
</evidence>
<dbReference type="InterPro" id="IPR022998">
    <property type="entry name" value="ThiamineP_synth_TenI"/>
</dbReference>
<comment type="catalytic activity">
    <reaction evidence="7 9 10">
        <text>2-(2-carboxy-4-methylthiazol-5-yl)ethyl phosphate + 4-amino-2-methyl-5-(diphosphooxymethyl)pyrimidine + 2 H(+) = thiamine phosphate + CO2 + diphosphate</text>
        <dbReference type="Rhea" id="RHEA:47848"/>
        <dbReference type="ChEBI" id="CHEBI:15378"/>
        <dbReference type="ChEBI" id="CHEBI:16526"/>
        <dbReference type="ChEBI" id="CHEBI:33019"/>
        <dbReference type="ChEBI" id="CHEBI:37575"/>
        <dbReference type="ChEBI" id="CHEBI:57841"/>
        <dbReference type="ChEBI" id="CHEBI:62890"/>
        <dbReference type="EC" id="2.5.1.3"/>
    </reaction>
</comment>
<feature type="binding site" evidence="9">
    <location>
        <begin position="319"/>
        <end position="321"/>
    </location>
    <ligand>
        <name>2-[(2R,5Z)-2-carboxy-4-methylthiazol-5(2H)-ylidene]ethyl phosphate</name>
        <dbReference type="ChEBI" id="CHEBI:62899"/>
    </ligand>
</feature>
<dbReference type="AlphaFoldDB" id="A0AAU6TI96"/>
<feature type="binding site" evidence="9">
    <location>
        <position position="379"/>
    </location>
    <ligand>
        <name>2-[(2R,5Z)-2-carboxy-4-methylthiazol-5(2H)-ylidene]ethyl phosphate</name>
        <dbReference type="ChEBI" id="CHEBI:62899"/>
    </ligand>
</feature>
<evidence type="ECO:0000256" key="10">
    <source>
        <dbReference type="RuleBase" id="RU003826"/>
    </source>
</evidence>
<dbReference type="Gene3D" id="3.20.20.70">
    <property type="entry name" value="Aldolase class I"/>
    <property type="match status" value="1"/>
</dbReference>
<feature type="binding site" evidence="9">
    <location>
        <position position="255"/>
    </location>
    <ligand>
        <name>Mg(2+)</name>
        <dbReference type="ChEBI" id="CHEBI:18420"/>
    </ligand>
</feature>
<dbReference type="EMBL" id="CP095342">
    <property type="protein sequence ID" value="XAG61271.1"/>
    <property type="molecule type" value="Genomic_DNA"/>
</dbReference>
<evidence type="ECO:0000256" key="7">
    <source>
        <dbReference type="ARBA" id="ARBA00047851"/>
    </source>
</evidence>
<reference evidence="13" key="1">
    <citation type="submission" date="2022-03" db="EMBL/GenBank/DDBJ databases">
        <title>Sea Food Isolates.</title>
        <authorList>
            <person name="Li c."/>
        </authorList>
    </citation>
    <scope>NUCLEOTIDE SEQUENCE</scope>
    <source>
        <strain evidence="13">19MO02SH05</strain>
    </source>
</reference>
<keyword evidence="3 9" id="KW-0479">Metal-binding</keyword>
<dbReference type="CDD" id="cd00564">
    <property type="entry name" value="TMP_TenI"/>
    <property type="match status" value="1"/>
</dbReference>
<accession>A0AAU6TI96</accession>
<evidence type="ECO:0000256" key="5">
    <source>
        <dbReference type="ARBA" id="ARBA00022977"/>
    </source>
</evidence>
<feature type="binding site" evidence="9">
    <location>
        <begin position="222"/>
        <end position="226"/>
    </location>
    <ligand>
        <name>4-amino-2-methyl-5-(diphosphooxymethyl)pyrimidine</name>
        <dbReference type="ChEBI" id="CHEBI:57841"/>
    </ligand>
</feature>
<comment type="function">
    <text evidence="9">Condenses 4-methyl-5-(beta-hydroxyethyl)thiazole monophosphate (THZ-P) and 2-methyl-4-amino-5-hydroxymethyl pyrimidine pyrophosphate (HMP-PP) to form thiamine monophosphate (TMP).</text>
</comment>
<feature type="binding site" evidence="9">
    <location>
        <position position="274"/>
    </location>
    <ligand>
        <name>Mg(2+)</name>
        <dbReference type="ChEBI" id="CHEBI:18420"/>
    </ligand>
</feature>
<feature type="binding site" evidence="9">
    <location>
        <position position="254"/>
    </location>
    <ligand>
        <name>4-amino-2-methyl-5-(diphosphooxymethyl)pyrimidine</name>
        <dbReference type="ChEBI" id="CHEBI:57841"/>
    </ligand>
</feature>
<name>A0AAU6TI96_UNCXX</name>
<evidence type="ECO:0000256" key="4">
    <source>
        <dbReference type="ARBA" id="ARBA00022842"/>
    </source>
</evidence>
<dbReference type="NCBIfam" id="TIGR00693">
    <property type="entry name" value="thiE"/>
    <property type="match status" value="1"/>
</dbReference>
<organism evidence="13">
    <name type="scientific">bacterium 19MO02SH05</name>
    <dbReference type="NCBI Taxonomy" id="2920696"/>
    <lineage>
        <taxon>Bacteria</taxon>
    </lineage>
</organism>
<dbReference type="GO" id="GO:0000287">
    <property type="term" value="F:magnesium ion binding"/>
    <property type="evidence" value="ECO:0007669"/>
    <property type="project" value="UniProtKB-UniRule"/>
</dbReference>
<sequence length="438" mass="48046">MKLLIPAHCIELTGAVQQALLLAKQQGFAIESIELGVSPTQSMQLLGQHRYSLQTDLFPSFSGSEPSRQNLASIAIGYQSRKSDSDIDNLDSATVLIGAAYQGQQRDICRHTDGELMFLSGAMLSPAQAWHHLAWLVAALCLEFALEDALCIARAALNVSRETWPKDYGYFPAVQSCLIEETEKTVAFSFPSLAKQSLGLYPVVDNIAWVESLLKLGINTLQLRIKNPQQVDLEQQIVRAIELGRQYQAQVFINDYWPLALKHGAFGVHLGQEDLQTADLDALAEANIRLGLSTHGYFELLTALKIRPSYIALGHIFPTTTKQMPSRPQGLVRLALYQQLVDSSTDYRYLAPASARDQQLTIQRDTTIKGELPTVAIGGIDLTNIQSVVECGVASVAVVRAITEADDVHAAVKHLQAQLASKPQEQKLSTQEMADVNG</sequence>
<evidence type="ECO:0000256" key="11">
    <source>
        <dbReference type="RuleBase" id="RU004253"/>
    </source>
</evidence>
<dbReference type="InterPro" id="IPR013785">
    <property type="entry name" value="Aldolase_TIM"/>
</dbReference>
<comment type="catalytic activity">
    <reaction evidence="8 9 10">
        <text>2-[(2R,5Z)-2-carboxy-4-methylthiazol-5(2H)-ylidene]ethyl phosphate + 4-amino-2-methyl-5-(diphosphooxymethyl)pyrimidine + 2 H(+) = thiamine phosphate + CO2 + diphosphate</text>
        <dbReference type="Rhea" id="RHEA:47844"/>
        <dbReference type="ChEBI" id="CHEBI:15378"/>
        <dbReference type="ChEBI" id="CHEBI:16526"/>
        <dbReference type="ChEBI" id="CHEBI:33019"/>
        <dbReference type="ChEBI" id="CHEBI:37575"/>
        <dbReference type="ChEBI" id="CHEBI:57841"/>
        <dbReference type="ChEBI" id="CHEBI:62899"/>
        <dbReference type="EC" id="2.5.1.3"/>
    </reaction>
</comment>
<keyword evidence="2 9" id="KW-0808">Transferase</keyword>
<keyword evidence="5 9" id="KW-0784">Thiamine biosynthesis</keyword>
<evidence type="ECO:0000256" key="3">
    <source>
        <dbReference type="ARBA" id="ARBA00022723"/>
    </source>
</evidence>
<dbReference type="GO" id="GO:0005737">
    <property type="term" value="C:cytoplasm"/>
    <property type="evidence" value="ECO:0007669"/>
    <property type="project" value="TreeGrafter"/>
</dbReference>
<evidence type="ECO:0000256" key="9">
    <source>
        <dbReference type="HAMAP-Rule" id="MF_00097"/>
    </source>
</evidence>
<dbReference type="HAMAP" id="MF_00097">
    <property type="entry name" value="TMP_synthase"/>
    <property type="match status" value="1"/>
</dbReference>
<feature type="binding site" evidence="9">
    <location>
        <position position="322"/>
    </location>
    <ligand>
        <name>4-amino-2-methyl-5-(diphosphooxymethyl)pyrimidine</name>
        <dbReference type="ChEBI" id="CHEBI:57841"/>
    </ligand>
</feature>
<protein>
    <recommendedName>
        <fullName evidence="9">Thiamine-phosphate synthase</fullName>
        <shortName evidence="9">TP synthase</shortName>
        <shortName evidence="9">TPS</shortName>
        <ecNumber evidence="9">2.5.1.3</ecNumber>
    </recommendedName>
    <alternativeName>
        <fullName evidence="9">Thiamine-phosphate pyrophosphorylase</fullName>
        <shortName evidence="9">TMP pyrophosphorylase</shortName>
        <shortName evidence="9">TMP-PPase</shortName>
    </alternativeName>
</protein>
<dbReference type="Pfam" id="PF02581">
    <property type="entry name" value="TMP-TENI"/>
    <property type="match status" value="1"/>
</dbReference>
<proteinExistence type="inferred from homology"/>
<dbReference type="GO" id="GO:0004789">
    <property type="term" value="F:thiamine-phosphate diphosphorylase activity"/>
    <property type="evidence" value="ECO:0007669"/>
    <property type="project" value="UniProtKB-UniRule"/>
</dbReference>
<evidence type="ECO:0000313" key="13">
    <source>
        <dbReference type="EMBL" id="XAG61271.1"/>
    </source>
</evidence>
<evidence type="ECO:0000259" key="12">
    <source>
        <dbReference type="Pfam" id="PF02581"/>
    </source>
</evidence>
<comment type="catalytic activity">
    <reaction evidence="6 9 10">
        <text>4-methyl-5-(2-phosphooxyethyl)-thiazole + 4-amino-2-methyl-5-(diphosphooxymethyl)pyrimidine + H(+) = thiamine phosphate + diphosphate</text>
        <dbReference type="Rhea" id="RHEA:22328"/>
        <dbReference type="ChEBI" id="CHEBI:15378"/>
        <dbReference type="ChEBI" id="CHEBI:33019"/>
        <dbReference type="ChEBI" id="CHEBI:37575"/>
        <dbReference type="ChEBI" id="CHEBI:57841"/>
        <dbReference type="ChEBI" id="CHEBI:58296"/>
        <dbReference type="EC" id="2.5.1.3"/>
    </reaction>
</comment>
<feature type="binding site" evidence="9">
    <location>
        <position position="293"/>
    </location>
    <ligand>
        <name>4-amino-2-methyl-5-(diphosphooxymethyl)pyrimidine</name>
        <dbReference type="ChEBI" id="CHEBI:57841"/>
    </ligand>
</feature>
<dbReference type="SUPFAM" id="SSF51391">
    <property type="entry name" value="Thiamin phosphate synthase"/>
    <property type="match status" value="1"/>
</dbReference>
<dbReference type="GO" id="GO:0009228">
    <property type="term" value="P:thiamine biosynthetic process"/>
    <property type="evidence" value="ECO:0007669"/>
    <property type="project" value="UniProtKB-KW"/>
</dbReference>
<dbReference type="GO" id="GO:0009229">
    <property type="term" value="P:thiamine diphosphate biosynthetic process"/>
    <property type="evidence" value="ECO:0007669"/>
    <property type="project" value="UniProtKB-UniRule"/>
</dbReference>
<dbReference type="InterPro" id="IPR034291">
    <property type="entry name" value="TMP_synthase"/>
</dbReference>